<dbReference type="EMBL" id="CP043875">
    <property type="protein sequence ID" value="WOF16257.1"/>
    <property type="molecule type" value="Genomic_DNA"/>
</dbReference>
<dbReference type="RefSeq" id="WP_317137843.1">
    <property type="nucleotide sequence ID" value="NZ_CP043875.1"/>
</dbReference>
<keyword evidence="2" id="KW-1185">Reference proteome</keyword>
<dbReference type="AlphaFoldDB" id="A0AA97FCC0"/>
<sequence>MRKVSFLVLLMLVISLSAPAMAGEPGRYSYVTIESVNITVLDFNKAGFEVDYSVDENVQFLVLLLGKGDLKDKLSEIFGYDDYTFDNVDMDHASFKVNIRSYNNGDGTYWFPEQKFKIEIPNITIQAQDNYKIFPQVKDFPGIGYYVNPQDEK</sequence>
<evidence type="ECO:0000313" key="1">
    <source>
        <dbReference type="EMBL" id="WOF16257.1"/>
    </source>
</evidence>
<protein>
    <submittedName>
        <fullName evidence="1">Uncharacterized protein</fullName>
    </submittedName>
</protein>
<dbReference type="KEGG" id="mefw:F1737_05795"/>
<dbReference type="Proteomes" id="UP001301797">
    <property type="component" value="Chromosome"/>
</dbReference>
<accession>A0AA97FCC0</accession>
<gene>
    <name evidence="1" type="ORF">F1737_05795</name>
</gene>
<organism evidence="1 2">
    <name type="scientific">Methanochimaera problematica</name>
    <dbReference type="NCBI Taxonomy" id="2609417"/>
    <lineage>
        <taxon>Archaea</taxon>
        <taxon>Methanobacteriati</taxon>
        <taxon>Methanobacteriota</taxon>
        <taxon>Stenosarchaea group</taxon>
        <taxon>Methanomicrobia</taxon>
        <taxon>Methanomicrobiales</taxon>
        <taxon>Methanomicrobiaceae</taxon>
        <taxon>Methanochimaera</taxon>
    </lineage>
</organism>
<name>A0AA97FCC0_9EURY</name>
<reference evidence="1 2" key="1">
    <citation type="submission" date="2019-09" db="EMBL/GenBank/DDBJ databases">
        <title>The complete genome of Methanoplanus sp. FWC-SCC4.</title>
        <authorList>
            <person name="Chen S.-C."/>
            <person name="Zhou Y.-Z."/>
            <person name="Lai M.-C."/>
        </authorList>
    </citation>
    <scope>NUCLEOTIDE SEQUENCE [LARGE SCALE GENOMIC DNA]</scope>
    <source>
        <strain evidence="1 2">FWC-SCC4</strain>
    </source>
</reference>
<proteinExistence type="predicted"/>
<evidence type="ECO:0000313" key="2">
    <source>
        <dbReference type="Proteomes" id="UP001301797"/>
    </source>
</evidence>
<dbReference type="GeneID" id="85229673"/>